<evidence type="ECO:0000256" key="2">
    <source>
        <dbReference type="SAM" id="SignalP"/>
    </source>
</evidence>
<keyword evidence="1" id="KW-0472">Membrane</keyword>
<dbReference type="Proteomes" id="UP001597545">
    <property type="component" value="Unassembled WGS sequence"/>
</dbReference>
<dbReference type="RefSeq" id="WP_380903891.1">
    <property type="nucleotide sequence ID" value="NZ_JBHUEG010000001.1"/>
</dbReference>
<dbReference type="Gene3D" id="3.40.710.10">
    <property type="entry name" value="DD-peptidase/beta-lactamase superfamily"/>
    <property type="match status" value="1"/>
</dbReference>
<dbReference type="PANTHER" id="PTHR46825:SF9">
    <property type="entry name" value="BETA-LACTAMASE-RELATED DOMAIN-CONTAINING PROTEIN"/>
    <property type="match status" value="1"/>
</dbReference>
<feature type="transmembrane region" description="Helical" evidence="1">
    <location>
        <begin position="561"/>
        <end position="584"/>
    </location>
</feature>
<keyword evidence="5" id="KW-1185">Reference proteome</keyword>
<keyword evidence="4" id="KW-0378">Hydrolase</keyword>
<dbReference type="InterPro" id="IPR050491">
    <property type="entry name" value="AmpC-like"/>
</dbReference>
<dbReference type="Pfam" id="PF00144">
    <property type="entry name" value="Beta-lactamase"/>
    <property type="match status" value="1"/>
</dbReference>
<dbReference type="EMBL" id="JBHULR010000004">
    <property type="protein sequence ID" value="MFD2548285.1"/>
    <property type="molecule type" value="Genomic_DNA"/>
</dbReference>
<reference evidence="5" key="1">
    <citation type="journal article" date="2019" name="Int. J. Syst. Evol. Microbiol.">
        <title>The Global Catalogue of Microorganisms (GCM) 10K type strain sequencing project: providing services to taxonomists for standard genome sequencing and annotation.</title>
        <authorList>
            <consortium name="The Broad Institute Genomics Platform"/>
            <consortium name="The Broad Institute Genome Sequencing Center for Infectious Disease"/>
            <person name="Wu L."/>
            <person name="Ma J."/>
        </authorList>
    </citation>
    <scope>NUCLEOTIDE SEQUENCE [LARGE SCALE GENOMIC DNA]</scope>
    <source>
        <strain evidence="5">KCTC 42662</strain>
    </source>
</reference>
<feature type="transmembrane region" description="Helical" evidence="1">
    <location>
        <begin position="493"/>
        <end position="515"/>
    </location>
</feature>
<evidence type="ECO:0000313" key="4">
    <source>
        <dbReference type="EMBL" id="MFD2548285.1"/>
    </source>
</evidence>
<evidence type="ECO:0000259" key="3">
    <source>
        <dbReference type="Pfam" id="PF00144"/>
    </source>
</evidence>
<dbReference type="GO" id="GO:0016787">
    <property type="term" value="F:hydrolase activity"/>
    <property type="evidence" value="ECO:0007669"/>
    <property type="project" value="UniProtKB-KW"/>
</dbReference>
<feature type="transmembrane region" description="Helical" evidence="1">
    <location>
        <begin position="596"/>
        <end position="619"/>
    </location>
</feature>
<feature type="domain" description="Beta-lactamase-related" evidence="3">
    <location>
        <begin position="46"/>
        <end position="360"/>
    </location>
</feature>
<protein>
    <submittedName>
        <fullName evidence="4">Serine hydrolase domain-containing protein</fullName>
        <ecNumber evidence="4">3.-.-.-</ecNumber>
    </submittedName>
</protein>
<dbReference type="InterPro" id="IPR001466">
    <property type="entry name" value="Beta-lactam-related"/>
</dbReference>
<dbReference type="EC" id="3.-.-.-" evidence="4"/>
<sequence length="626" mass="70082">MVTLKTFYILLFASALFCPLKAQQSVPHLESCTEQLKKQLDTVIRNEHIPGLMVAIVKKDRILFADGIGYADLEQHRHVSPHTAFHLASITKFFVAMGVQQLVANGKIALTDRIHDIAPEIPFTNPWEATDPVRVVHLLEHTAGFSDVELNSMVNISGKPLTGLDALEAVSNSLTVRWRPGIKTSYSNPGYNVLGYLIEKVTGMSWDVYIEQTLLSPLGMDETLFDRNGQRRPQFATGYDFQNGVHRPMPFYLPSGNGAGSALVSTANDMAKFLYYLLNGRADSSLLRPEDLTEMETVHSTLAANAGLQTGYALGNDLFPNNKKVSFRGHNGKGEGFVSWVFFNREAGLAYAISANAVVNLWPVSQAIEELLTQDIEAPKLTTFPLDKDSIAPLLGHYQFTNPKNERWEFFKRIFGHIELQHISGDKLIVDKGNGQIDSLLHMGNGIFRLQGDILPYFILARDAAGRPFFQGYGNGFYRPVSYSSVLIRQVPIYLGLIALAVYFLYSCVGIILTLLRKMKPIDLFIPLLPVLGTFSFLFAFRTMGLTDASHKELFASFNWTSFSIFAGMLLFAILVISSSVLLYRRWTYFNGRWFGVLLAFSHFFIGYLVVLLVINGWIGVPIWMM</sequence>
<feature type="chain" id="PRO_5045064930" evidence="2">
    <location>
        <begin position="23"/>
        <end position="626"/>
    </location>
</feature>
<accession>A0ABW5KK98</accession>
<proteinExistence type="predicted"/>
<organism evidence="4 5">
    <name type="scientific">Sphingobacterium suaedae</name>
    <dbReference type="NCBI Taxonomy" id="1686402"/>
    <lineage>
        <taxon>Bacteria</taxon>
        <taxon>Pseudomonadati</taxon>
        <taxon>Bacteroidota</taxon>
        <taxon>Sphingobacteriia</taxon>
        <taxon>Sphingobacteriales</taxon>
        <taxon>Sphingobacteriaceae</taxon>
        <taxon>Sphingobacterium</taxon>
    </lineage>
</organism>
<feature type="signal peptide" evidence="2">
    <location>
        <begin position="1"/>
        <end position="22"/>
    </location>
</feature>
<feature type="transmembrane region" description="Helical" evidence="1">
    <location>
        <begin position="522"/>
        <end position="541"/>
    </location>
</feature>
<comment type="caution">
    <text evidence="4">The sequence shown here is derived from an EMBL/GenBank/DDBJ whole genome shotgun (WGS) entry which is preliminary data.</text>
</comment>
<dbReference type="SUPFAM" id="SSF56601">
    <property type="entry name" value="beta-lactamase/transpeptidase-like"/>
    <property type="match status" value="1"/>
</dbReference>
<dbReference type="InterPro" id="IPR012338">
    <property type="entry name" value="Beta-lactam/transpept-like"/>
</dbReference>
<keyword evidence="1" id="KW-1133">Transmembrane helix</keyword>
<evidence type="ECO:0000256" key="1">
    <source>
        <dbReference type="SAM" id="Phobius"/>
    </source>
</evidence>
<gene>
    <name evidence="4" type="ORF">ACFSR5_11595</name>
</gene>
<evidence type="ECO:0000313" key="5">
    <source>
        <dbReference type="Proteomes" id="UP001597545"/>
    </source>
</evidence>
<keyword evidence="1" id="KW-0812">Transmembrane</keyword>
<dbReference type="PANTHER" id="PTHR46825">
    <property type="entry name" value="D-ALANYL-D-ALANINE-CARBOXYPEPTIDASE/ENDOPEPTIDASE AMPH"/>
    <property type="match status" value="1"/>
</dbReference>
<name>A0ABW5KK98_9SPHI</name>
<keyword evidence="2" id="KW-0732">Signal</keyword>